<evidence type="ECO:0000313" key="9">
    <source>
        <dbReference type="Proteomes" id="UP000694844"/>
    </source>
</evidence>
<dbReference type="GO" id="GO:0000977">
    <property type="term" value="F:RNA polymerase II transcription regulatory region sequence-specific DNA binding"/>
    <property type="evidence" value="ECO:0007669"/>
    <property type="project" value="TreeGrafter"/>
</dbReference>
<dbReference type="PANTHER" id="PTHR24329">
    <property type="entry name" value="HOMEOBOX PROTEIN ARISTALESS"/>
    <property type="match status" value="1"/>
</dbReference>
<gene>
    <name evidence="10" type="primary">LOC111133199</name>
</gene>
<sequence>MFTGFGHFTSKRVSDRKMKTLENISFHNFNKMQPSFSSNTPSISSSDDVNKSKKPRHRTTFSPFQLKEMEKAFRKAPYPDVMTREELARRLALNESRVQIWFQNRRAKWRKGYSPKLDIISKTNENDQKEEPKQPQQSPPTKDSLEPKSVTWQPWPVLTDYSPYPGAWMGLTAPAHNPFLFGQQSMFLPREGRQSERNVPLNLVQREYTYGDNVFDLGKYLPKEKE</sequence>
<keyword evidence="3 5" id="KW-0371">Homeobox</keyword>
<evidence type="ECO:0000256" key="4">
    <source>
        <dbReference type="ARBA" id="ARBA00023242"/>
    </source>
</evidence>
<feature type="compositionally biased region" description="Basic and acidic residues" evidence="7">
    <location>
        <begin position="124"/>
        <end position="133"/>
    </location>
</feature>
<organism evidence="9 10">
    <name type="scientific">Crassostrea virginica</name>
    <name type="common">Eastern oyster</name>
    <dbReference type="NCBI Taxonomy" id="6565"/>
    <lineage>
        <taxon>Eukaryota</taxon>
        <taxon>Metazoa</taxon>
        <taxon>Spiralia</taxon>
        <taxon>Lophotrochozoa</taxon>
        <taxon>Mollusca</taxon>
        <taxon>Bivalvia</taxon>
        <taxon>Autobranchia</taxon>
        <taxon>Pteriomorphia</taxon>
        <taxon>Ostreida</taxon>
        <taxon>Ostreoidea</taxon>
        <taxon>Ostreidae</taxon>
        <taxon>Crassostrea</taxon>
    </lineage>
</organism>
<dbReference type="InterPro" id="IPR009057">
    <property type="entry name" value="Homeodomain-like_sf"/>
</dbReference>
<dbReference type="OrthoDB" id="6159439at2759"/>
<dbReference type="FunFam" id="1.10.10.60:FF:000679">
    <property type="entry name" value="Homeobox protein aristaless"/>
    <property type="match status" value="1"/>
</dbReference>
<dbReference type="GO" id="GO:0000981">
    <property type="term" value="F:DNA-binding transcription factor activity, RNA polymerase II-specific"/>
    <property type="evidence" value="ECO:0007669"/>
    <property type="project" value="InterPro"/>
</dbReference>
<keyword evidence="2 5" id="KW-0238">DNA-binding</keyword>
<accession>A0A8B8EA74</accession>
<dbReference type="GO" id="GO:0005634">
    <property type="term" value="C:nucleus"/>
    <property type="evidence" value="ECO:0007669"/>
    <property type="project" value="UniProtKB-SubCell"/>
</dbReference>
<evidence type="ECO:0000256" key="7">
    <source>
        <dbReference type="SAM" id="MobiDB-lite"/>
    </source>
</evidence>
<evidence type="ECO:0000256" key="6">
    <source>
        <dbReference type="RuleBase" id="RU000682"/>
    </source>
</evidence>
<dbReference type="KEGG" id="cvn:111133199"/>
<proteinExistence type="predicted"/>
<evidence type="ECO:0000259" key="8">
    <source>
        <dbReference type="PROSITE" id="PS50071"/>
    </source>
</evidence>
<feature type="domain" description="Homeobox" evidence="8">
    <location>
        <begin position="52"/>
        <end position="112"/>
    </location>
</feature>
<feature type="region of interest" description="Disordered" evidence="7">
    <location>
        <begin position="32"/>
        <end position="58"/>
    </location>
</feature>
<evidence type="ECO:0000313" key="10">
    <source>
        <dbReference type="RefSeq" id="XP_022337040.1"/>
    </source>
</evidence>
<dbReference type="InterPro" id="IPR050649">
    <property type="entry name" value="Paired_Homeobox_TFs"/>
</dbReference>
<reference evidence="10" key="1">
    <citation type="submission" date="2025-08" db="UniProtKB">
        <authorList>
            <consortium name="RefSeq"/>
        </authorList>
    </citation>
    <scope>IDENTIFICATION</scope>
    <source>
        <tissue evidence="10">Whole sample</tissue>
    </source>
</reference>
<comment type="subcellular location">
    <subcellularLocation>
        <location evidence="1 5 6">Nucleus</location>
    </subcellularLocation>
</comment>
<feature type="compositionally biased region" description="Low complexity" evidence="7">
    <location>
        <begin position="35"/>
        <end position="46"/>
    </location>
</feature>
<dbReference type="GeneID" id="111133199"/>
<dbReference type="SUPFAM" id="SSF46689">
    <property type="entry name" value="Homeodomain-like"/>
    <property type="match status" value="1"/>
</dbReference>
<evidence type="ECO:0000256" key="1">
    <source>
        <dbReference type="ARBA" id="ARBA00004123"/>
    </source>
</evidence>
<keyword evidence="4 5" id="KW-0539">Nucleus</keyword>
<dbReference type="CDD" id="cd00086">
    <property type="entry name" value="homeodomain"/>
    <property type="match status" value="1"/>
</dbReference>
<dbReference type="PROSITE" id="PS50071">
    <property type="entry name" value="HOMEOBOX_2"/>
    <property type="match status" value="1"/>
</dbReference>
<dbReference type="Gene3D" id="1.10.10.60">
    <property type="entry name" value="Homeodomain-like"/>
    <property type="match status" value="1"/>
</dbReference>
<dbReference type="Proteomes" id="UP000694844">
    <property type="component" value="Chromosome 5"/>
</dbReference>
<dbReference type="SMART" id="SM00389">
    <property type="entry name" value="HOX"/>
    <property type="match status" value="1"/>
</dbReference>
<feature type="DNA-binding region" description="Homeobox" evidence="5">
    <location>
        <begin position="54"/>
        <end position="113"/>
    </location>
</feature>
<protein>
    <submittedName>
        <fullName evidence="10">Paired mesoderm homeobox protein 2-like</fullName>
    </submittedName>
</protein>
<dbReference type="InterPro" id="IPR017970">
    <property type="entry name" value="Homeobox_CS"/>
</dbReference>
<evidence type="ECO:0000256" key="2">
    <source>
        <dbReference type="ARBA" id="ARBA00023125"/>
    </source>
</evidence>
<name>A0A8B8EA74_CRAVI</name>
<dbReference type="Pfam" id="PF00046">
    <property type="entry name" value="Homeodomain"/>
    <property type="match status" value="1"/>
</dbReference>
<dbReference type="PROSITE" id="PS00027">
    <property type="entry name" value="HOMEOBOX_1"/>
    <property type="match status" value="1"/>
</dbReference>
<dbReference type="AlphaFoldDB" id="A0A8B8EA74"/>
<evidence type="ECO:0000256" key="3">
    <source>
        <dbReference type="ARBA" id="ARBA00023155"/>
    </source>
</evidence>
<feature type="region of interest" description="Disordered" evidence="7">
    <location>
        <begin position="123"/>
        <end position="149"/>
    </location>
</feature>
<dbReference type="PANTHER" id="PTHR24329:SF543">
    <property type="entry name" value="FI01017P-RELATED"/>
    <property type="match status" value="1"/>
</dbReference>
<dbReference type="InterPro" id="IPR001356">
    <property type="entry name" value="HD"/>
</dbReference>
<dbReference type="RefSeq" id="XP_022337040.1">
    <property type="nucleotide sequence ID" value="XM_022481332.1"/>
</dbReference>
<keyword evidence="9" id="KW-1185">Reference proteome</keyword>
<evidence type="ECO:0000256" key="5">
    <source>
        <dbReference type="PROSITE-ProRule" id="PRU00108"/>
    </source>
</evidence>